<evidence type="ECO:0000313" key="2">
    <source>
        <dbReference type="Proteomes" id="UP000092154"/>
    </source>
</evidence>
<keyword evidence="2" id="KW-1185">Reference proteome</keyword>
<proteinExistence type="predicted"/>
<name>A0A1B7N007_9AGAM</name>
<dbReference type="InParanoid" id="A0A1B7N007"/>
<dbReference type="Proteomes" id="UP000092154">
    <property type="component" value="Unassembled WGS sequence"/>
</dbReference>
<dbReference type="EMBL" id="KV448311">
    <property type="protein sequence ID" value="OAX38141.1"/>
    <property type="molecule type" value="Genomic_DNA"/>
</dbReference>
<evidence type="ECO:0000313" key="1">
    <source>
        <dbReference type="EMBL" id="OAX38141.1"/>
    </source>
</evidence>
<organism evidence="1 2">
    <name type="scientific">Rhizopogon vinicolor AM-OR11-026</name>
    <dbReference type="NCBI Taxonomy" id="1314800"/>
    <lineage>
        <taxon>Eukaryota</taxon>
        <taxon>Fungi</taxon>
        <taxon>Dikarya</taxon>
        <taxon>Basidiomycota</taxon>
        <taxon>Agaricomycotina</taxon>
        <taxon>Agaricomycetes</taxon>
        <taxon>Agaricomycetidae</taxon>
        <taxon>Boletales</taxon>
        <taxon>Suillineae</taxon>
        <taxon>Rhizopogonaceae</taxon>
        <taxon>Rhizopogon</taxon>
    </lineage>
</organism>
<sequence length="223" mass="25857">MGRQSWIAAKVPRAAGPKFTQEVHLSSRVIKFVYPKLKWHRNTTPSTHKVKFLNKYRIPMTAGGNDKDGDPYYVNSLWMTLAKSLAFLGNELDIHPGAHIFVRLKFVSSPGEEFTKWNMLLQGFVEVNFLGMQSELGFYMDREYLRTAYLLNSAIIPPRLRNPVDYFRQRFQRTQSNASVPDAETVLDRIELIEDERTVEADLEKKVTAWWLFGKIGEEKLEI</sequence>
<gene>
    <name evidence="1" type="ORF">K503DRAFT_183776</name>
</gene>
<protein>
    <submittedName>
        <fullName evidence="1">Uncharacterized protein</fullName>
    </submittedName>
</protein>
<accession>A0A1B7N007</accession>
<reference evidence="1 2" key="1">
    <citation type="submission" date="2016-06" db="EMBL/GenBank/DDBJ databases">
        <title>Comparative genomics of the ectomycorrhizal sister species Rhizopogon vinicolor and Rhizopogon vesiculosus (Basidiomycota: Boletales) reveals a divergence of the mating type B locus.</title>
        <authorList>
            <consortium name="DOE Joint Genome Institute"/>
            <person name="Mujic A.B."/>
            <person name="Kuo A."/>
            <person name="Tritt A."/>
            <person name="Lipzen A."/>
            <person name="Chen C."/>
            <person name="Johnson J."/>
            <person name="Sharma A."/>
            <person name="Barry K."/>
            <person name="Grigoriev I.V."/>
            <person name="Spatafora J.W."/>
        </authorList>
    </citation>
    <scope>NUCLEOTIDE SEQUENCE [LARGE SCALE GENOMIC DNA]</scope>
    <source>
        <strain evidence="1 2">AM-OR11-026</strain>
    </source>
</reference>
<dbReference type="AlphaFoldDB" id="A0A1B7N007"/>